<accession>A0A4R6X7V2</accession>
<evidence type="ECO:0000259" key="1">
    <source>
        <dbReference type="PROSITE" id="PS51186"/>
    </source>
</evidence>
<dbReference type="SUPFAM" id="SSF55729">
    <property type="entry name" value="Acyl-CoA N-acyltransferases (Nat)"/>
    <property type="match status" value="1"/>
</dbReference>
<evidence type="ECO:0000313" key="3">
    <source>
        <dbReference type="Proteomes" id="UP000295729"/>
    </source>
</evidence>
<dbReference type="CDD" id="cd04301">
    <property type="entry name" value="NAT_SF"/>
    <property type="match status" value="1"/>
</dbReference>
<dbReference type="GO" id="GO:0016747">
    <property type="term" value="F:acyltransferase activity, transferring groups other than amino-acyl groups"/>
    <property type="evidence" value="ECO:0007669"/>
    <property type="project" value="InterPro"/>
</dbReference>
<proteinExistence type="predicted"/>
<keyword evidence="3" id="KW-1185">Reference proteome</keyword>
<gene>
    <name evidence="2" type="ORF">C8D85_3137</name>
</gene>
<dbReference type="Gene3D" id="3.40.630.30">
    <property type="match status" value="1"/>
</dbReference>
<sequence>MDTLLKLRPLTTADIDCASQICLAAFNQSVAHTVSADGIATFFKIASPDAFQARMHKDTFMLVAEREDIVIGVAELREGHHISMLFVRPDQQQQGIGRALLHGLLNHVRSNTVTVSASLTSVPAYEKYGFKVTGEISETAGLIYQPMSLSVDIK</sequence>
<dbReference type="OrthoDB" id="9789605at2"/>
<keyword evidence="2" id="KW-0687">Ribonucleoprotein</keyword>
<dbReference type="GO" id="GO:0005840">
    <property type="term" value="C:ribosome"/>
    <property type="evidence" value="ECO:0007669"/>
    <property type="project" value="UniProtKB-KW"/>
</dbReference>
<protein>
    <submittedName>
        <fullName evidence="2">Ribosomal protein S18 acetylase RimI-like enzyme</fullName>
    </submittedName>
</protein>
<name>A0A4R6X7V2_9GAMM</name>
<evidence type="ECO:0000313" key="2">
    <source>
        <dbReference type="EMBL" id="TDR06207.1"/>
    </source>
</evidence>
<dbReference type="InterPro" id="IPR016181">
    <property type="entry name" value="Acyl_CoA_acyltransferase"/>
</dbReference>
<feature type="domain" description="N-acetyltransferase" evidence="1">
    <location>
        <begin position="5"/>
        <end position="152"/>
    </location>
</feature>
<dbReference type="EMBL" id="SNZA01000006">
    <property type="protein sequence ID" value="TDR06207.1"/>
    <property type="molecule type" value="Genomic_DNA"/>
</dbReference>
<reference evidence="2 3" key="1">
    <citation type="submission" date="2019-03" db="EMBL/GenBank/DDBJ databases">
        <title>Genomic Encyclopedia of Type Strains, Phase IV (KMG-IV): sequencing the most valuable type-strain genomes for metagenomic binning, comparative biology and taxonomic classification.</title>
        <authorList>
            <person name="Goeker M."/>
        </authorList>
    </citation>
    <scope>NUCLEOTIDE SEQUENCE [LARGE SCALE GENOMIC DNA]</scope>
    <source>
        <strain evidence="2 3">DSM 5604</strain>
    </source>
</reference>
<dbReference type="RefSeq" id="WP_133564478.1">
    <property type="nucleotide sequence ID" value="NZ_SNZA01000006.1"/>
</dbReference>
<dbReference type="AlphaFoldDB" id="A0A4R6X7V2"/>
<keyword evidence="2" id="KW-0689">Ribosomal protein</keyword>
<dbReference type="PANTHER" id="PTHR43451:SF1">
    <property type="entry name" value="ACETYLTRANSFERASE"/>
    <property type="match status" value="1"/>
</dbReference>
<dbReference type="Proteomes" id="UP000295729">
    <property type="component" value="Unassembled WGS sequence"/>
</dbReference>
<dbReference type="InterPro" id="IPR052564">
    <property type="entry name" value="N-acetyltrans/Recomb-assoc"/>
</dbReference>
<organism evidence="2 3">
    <name type="scientific">Marinomonas communis</name>
    <dbReference type="NCBI Taxonomy" id="28254"/>
    <lineage>
        <taxon>Bacteria</taxon>
        <taxon>Pseudomonadati</taxon>
        <taxon>Pseudomonadota</taxon>
        <taxon>Gammaproteobacteria</taxon>
        <taxon>Oceanospirillales</taxon>
        <taxon>Oceanospirillaceae</taxon>
        <taxon>Marinomonas</taxon>
    </lineage>
</organism>
<dbReference type="InterPro" id="IPR000182">
    <property type="entry name" value="GNAT_dom"/>
</dbReference>
<dbReference type="PROSITE" id="PS51186">
    <property type="entry name" value="GNAT"/>
    <property type="match status" value="1"/>
</dbReference>
<dbReference type="Pfam" id="PF13673">
    <property type="entry name" value="Acetyltransf_10"/>
    <property type="match status" value="1"/>
</dbReference>
<comment type="caution">
    <text evidence="2">The sequence shown here is derived from an EMBL/GenBank/DDBJ whole genome shotgun (WGS) entry which is preliminary data.</text>
</comment>
<dbReference type="PANTHER" id="PTHR43451">
    <property type="entry name" value="ACETYLTRANSFERASE (GNAT) FAMILY PROTEIN"/>
    <property type="match status" value="1"/>
</dbReference>